<comment type="caution">
    <text evidence="2">The sequence shown here is derived from an EMBL/GenBank/DDBJ whole genome shotgun (WGS) entry which is preliminary data.</text>
</comment>
<keyword evidence="1" id="KW-1133">Transmembrane helix</keyword>
<evidence type="ECO:0000313" key="2">
    <source>
        <dbReference type="EMBL" id="KAK7028872.1"/>
    </source>
</evidence>
<reference evidence="2 3" key="1">
    <citation type="submission" date="2023-11" db="EMBL/GenBank/DDBJ databases">
        <title>Halocaridina rubra genome assembly.</title>
        <authorList>
            <person name="Smith C."/>
        </authorList>
    </citation>
    <scope>NUCLEOTIDE SEQUENCE [LARGE SCALE GENOMIC DNA]</scope>
    <source>
        <strain evidence="2">EP-1</strain>
        <tissue evidence="2">Whole</tissue>
    </source>
</reference>
<evidence type="ECO:0000313" key="3">
    <source>
        <dbReference type="Proteomes" id="UP001381693"/>
    </source>
</evidence>
<sequence length="224" mass="25865">MINGRLQRKSDALNCAVLGFTSLIIYIVMIINNKLEFTEEVQMFDMSTISPLENNDFRRAPKERQTMNHFPFASGRFLSPPSGRSMTLYETNHAFIVLEEVLQQTTYSAVESDPKKTTNIIEYSFHLNKKQEAILLTSPPSTVIESHYTKRHYKPMKLKLGDRNSVWDTENRTLSSASKYFSYFDNMQAQCKKLVRLGGTLNCDNVGDENRMDGHKVKVKFLRF</sequence>
<name>A0AAN8WL67_HALRR</name>
<evidence type="ECO:0000256" key="1">
    <source>
        <dbReference type="SAM" id="Phobius"/>
    </source>
</evidence>
<proteinExistence type="predicted"/>
<dbReference type="Proteomes" id="UP001381693">
    <property type="component" value="Unassembled WGS sequence"/>
</dbReference>
<keyword evidence="1" id="KW-0812">Transmembrane</keyword>
<dbReference type="AlphaFoldDB" id="A0AAN8WL67"/>
<organism evidence="2 3">
    <name type="scientific">Halocaridina rubra</name>
    <name type="common">Hawaiian red shrimp</name>
    <dbReference type="NCBI Taxonomy" id="373956"/>
    <lineage>
        <taxon>Eukaryota</taxon>
        <taxon>Metazoa</taxon>
        <taxon>Ecdysozoa</taxon>
        <taxon>Arthropoda</taxon>
        <taxon>Crustacea</taxon>
        <taxon>Multicrustacea</taxon>
        <taxon>Malacostraca</taxon>
        <taxon>Eumalacostraca</taxon>
        <taxon>Eucarida</taxon>
        <taxon>Decapoda</taxon>
        <taxon>Pleocyemata</taxon>
        <taxon>Caridea</taxon>
        <taxon>Atyoidea</taxon>
        <taxon>Atyidae</taxon>
        <taxon>Halocaridina</taxon>
    </lineage>
</organism>
<keyword evidence="1" id="KW-0472">Membrane</keyword>
<gene>
    <name evidence="2" type="ORF">SK128_008276</name>
</gene>
<dbReference type="EMBL" id="JAXCGZ010022648">
    <property type="protein sequence ID" value="KAK7028872.1"/>
    <property type="molecule type" value="Genomic_DNA"/>
</dbReference>
<accession>A0AAN8WL67</accession>
<keyword evidence="3" id="KW-1185">Reference proteome</keyword>
<feature type="transmembrane region" description="Helical" evidence="1">
    <location>
        <begin position="12"/>
        <end position="31"/>
    </location>
</feature>
<protein>
    <submittedName>
        <fullName evidence="2">Uncharacterized protein</fullName>
    </submittedName>
</protein>